<keyword evidence="5 6" id="KW-0472">Membrane</keyword>
<keyword evidence="2" id="KW-1003">Cell membrane</keyword>
<feature type="domain" description="ABC3 transporter permease C-terminal" evidence="7">
    <location>
        <begin position="759"/>
        <end position="869"/>
    </location>
</feature>
<sequence length="878" mass="92870">MLASRHAVAASSKLKMASLLQTANRKLQANIMIPDTDITIADSASSWTLAWRFARREMRGSLRRFRVFLGALLLGVAAIGTVGSVADAMRNGIANNARVLLGGDIELSSRHTPPDAEIISMAEDYGTVSRVVQMRAMLQATDQRKLVELKAVDDKWPLVGNVDIEGASSLSVALADKGVVADPSLLRSLGLEIGDEARLGDTTVRIAANLVTEPDRSISFVSFGPRVLVSKDTLAETGLQQPGSFISYKTRLTLDNPVDNAAVYSALLARTQSTHVRVRNLLDAAPGFDTFINQAEIFLVLVGLTALLIGGLGVAGAVRAWLTSRMPVIATLKCLGAPSKLIFRIYLLQVMSIAMVGVIAGVTVGAVAPLFAIDILSGYVTVPLDITLYPRPLLIAAGFGIGTSFLFALWPLAKAEEVRAAHLFRSLNDMPGGLPKPLYVGISLIAVIALSVLAFLATGNLLMTVSFIGGSILSLFLLAGLGDVMVFVLRRVPAPQIVPVRLALSAIIRPGSPVRSMVIAFGLGLSVLVAVSVSEANLNRQIDARVSEDAPAWFFIDIQPHQIDAFETIASNITGISNITKTPMLRGRVSALNGVLSSDIDAPSSAEWVLRGDRALTWSATPPKGSNIVEGTWWPDDYKGPPLVSMAKEEADEFGLVLGDTISVNVLGRNVTAKIVNFRDIEWQSFNINFLFVLSPGVLDKAPHSWIATTDAVDDAATDAVERAVTNQFSNVSAVSVKEAVRVAQRVIGLLGGAVQITALVTLVAGIAVLAGTVASTEAQRLSDSVILKVLGATRLSISIAWFLEYAFLGILAGIAAAIIGSLASYGLVAQILNIEFELDIMLVLITTLAGAGATALLGLAGAVKTLGHKPGPLLREV</sequence>
<feature type="transmembrane region" description="Helical" evidence="6">
    <location>
        <begin position="434"/>
        <end position="457"/>
    </location>
</feature>
<organism evidence="8 9">
    <name type="scientific">Puniceispirillum marinum (strain IMCC1322)</name>
    <dbReference type="NCBI Taxonomy" id="488538"/>
    <lineage>
        <taxon>Bacteria</taxon>
        <taxon>Pseudomonadati</taxon>
        <taxon>Pseudomonadota</taxon>
        <taxon>Alphaproteobacteria</taxon>
        <taxon>Candidatus Puniceispirillales</taxon>
        <taxon>Candidatus Puniceispirillaceae</taxon>
        <taxon>Candidatus Puniceispirillum</taxon>
    </lineage>
</organism>
<dbReference type="eggNOG" id="COG3127">
    <property type="taxonomic scope" value="Bacteria"/>
</dbReference>
<keyword evidence="9" id="KW-1185">Reference proteome</keyword>
<feature type="transmembrane region" description="Helical" evidence="6">
    <location>
        <begin position="343"/>
        <end position="373"/>
    </location>
</feature>
<dbReference type="Pfam" id="PF02687">
    <property type="entry name" value="FtsX"/>
    <property type="match status" value="2"/>
</dbReference>
<dbReference type="InterPro" id="IPR003838">
    <property type="entry name" value="ABC3_permease_C"/>
</dbReference>
<evidence type="ECO:0000256" key="5">
    <source>
        <dbReference type="ARBA" id="ARBA00023136"/>
    </source>
</evidence>
<dbReference type="AlphaFoldDB" id="D5BTR5"/>
<feature type="transmembrane region" description="Helical" evidence="6">
    <location>
        <begin position="463"/>
        <end position="489"/>
    </location>
</feature>
<dbReference type="Proteomes" id="UP000007460">
    <property type="component" value="Chromosome"/>
</dbReference>
<evidence type="ECO:0000313" key="8">
    <source>
        <dbReference type="EMBL" id="ADE39662.1"/>
    </source>
</evidence>
<feature type="transmembrane region" description="Helical" evidence="6">
    <location>
        <begin position="810"/>
        <end position="829"/>
    </location>
</feature>
<dbReference type="GO" id="GO:0005886">
    <property type="term" value="C:plasma membrane"/>
    <property type="evidence" value="ECO:0007669"/>
    <property type="project" value="UniProtKB-SubCell"/>
</dbReference>
<evidence type="ECO:0000259" key="7">
    <source>
        <dbReference type="Pfam" id="PF02687"/>
    </source>
</evidence>
<evidence type="ECO:0000256" key="2">
    <source>
        <dbReference type="ARBA" id="ARBA00022475"/>
    </source>
</evidence>
<evidence type="ECO:0000313" key="9">
    <source>
        <dbReference type="Proteomes" id="UP000007460"/>
    </source>
</evidence>
<evidence type="ECO:0000256" key="1">
    <source>
        <dbReference type="ARBA" id="ARBA00004651"/>
    </source>
</evidence>
<evidence type="ECO:0000256" key="4">
    <source>
        <dbReference type="ARBA" id="ARBA00022989"/>
    </source>
</evidence>
<feature type="transmembrane region" description="Helical" evidence="6">
    <location>
        <begin position="297"/>
        <end position="322"/>
    </location>
</feature>
<dbReference type="PANTHER" id="PTHR30287">
    <property type="entry name" value="MEMBRANE COMPONENT OF PREDICTED ABC SUPERFAMILY METABOLITE UPTAKE TRANSPORTER"/>
    <property type="match status" value="1"/>
</dbReference>
<evidence type="ECO:0000256" key="6">
    <source>
        <dbReference type="SAM" id="Phobius"/>
    </source>
</evidence>
<feature type="transmembrane region" description="Helical" evidence="6">
    <location>
        <begin position="841"/>
        <end position="864"/>
    </location>
</feature>
<dbReference type="InterPro" id="IPR038766">
    <property type="entry name" value="Membrane_comp_ABC_pdt"/>
</dbReference>
<comment type="subcellular location">
    <subcellularLocation>
        <location evidence="1">Cell membrane</location>
        <topology evidence="1">Multi-pass membrane protein</topology>
    </subcellularLocation>
</comment>
<dbReference type="STRING" id="488538.SAR116_1419"/>
<protein>
    <recommendedName>
        <fullName evidence="7">ABC3 transporter permease C-terminal domain-containing protein</fullName>
    </recommendedName>
</protein>
<dbReference type="PANTHER" id="PTHR30287:SF1">
    <property type="entry name" value="INNER MEMBRANE PROTEIN"/>
    <property type="match status" value="1"/>
</dbReference>
<proteinExistence type="predicted"/>
<reference evidence="8 9" key="1">
    <citation type="journal article" date="2010" name="J. Bacteriol.">
        <title>Complete genome sequence of "Candidatus Puniceispirillum marinum" IMCC1322, a representative of the SAR116 clade in the Alphaproteobacteria.</title>
        <authorList>
            <person name="Oh H.M."/>
            <person name="Kwon K.K."/>
            <person name="Kang I."/>
            <person name="Kang S.G."/>
            <person name="Lee J.H."/>
            <person name="Kim S.J."/>
            <person name="Cho J.C."/>
        </authorList>
    </citation>
    <scope>NUCLEOTIDE SEQUENCE [LARGE SCALE GENOMIC DNA]</scope>
    <source>
        <strain evidence="8 9">IMCC1322</strain>
    </source>
</reference>
<feature type="transmembrane region" description="Helical" evidence="6">
    <location>
        <begin position="65"/>
        <end position="86"/>
    </location>
</feature>
<feature type="domain" description="ABC3 transporter permease C-terminal" evidence="7">
    <location>
        <begin position="301"/>
        <end position="414"/>
    </location>
</feature>
<keyword evidence="3 6" id="KW-0812">Transmembrane</keyword>
<accession>D5BTR5</accession>
<name>D5BTR5_PUNMI</name>
<dbReference type="HOGENOM" id="CLU_009475_3_1_5"/>
<evidence type="ECO:0000256" key="3">
    <source>
        <dbReference type="ARBA" id="ARBA00022692"/>
    </source>
</evidence>
<feature type="transmembrane region" description="Helical" evidence="6">
    <location>
        <begin position="747"/>
        <end position="774"/>
    </location>
</feature>
<dbReference type="EMBL" id="CP001751">
    <property type="protein sequence ID" value="ADE39662.1"/>
    <property type="molecule type" value="Genomic_DNA"/>
</dbReference>
<dbReference type="KEGG" id="apb:SAR116_1419"/>
<feature type="transmembrane region" description="Helical" evidence="6">
    <location>
        <begin position="393"/>
        <end position="413"/>
    </location>
</feature>
<gene>
    <name evidence="8" type="ordered locus">SAR116_1419</name>
</gene>
<keyword evidence="4 6" id="KW-1133">Transmembrane helix</keyword>